<accession>A0A2W5N4G5</accession>
<comment type="caution">
    <text evidence="5">The sequence shown here is derived from an EMBL/GenBank/DDBJ whole genome shotgun (WGS) entry which is preliminary data.</text>
</comment>
<evidence type="ECO:0000256" key="2">
    <source>
        <dbReference type="ARBA" id="ARBA00023125"/>
    </source>
</evidence>
<dbReference type="InterPro" id="IPR009057">
    <property type="entry name" value="Homeodomain-like_sf"/>
</dbReference>
<proteinExistence type="predicted"/>
<keyword evidence="2" id="KW-0238">DNA-binding</keyword>
<dbReference type="PANTHER" id="PTHR46796">
    <property type="entry name" value="HTH-TYPE TRANSCRIPTIONAL ACTIVATOR RHAS-RELATED"/>
    <property type="match status" value="1"/>
</dbReference>
<gene>
    <name evidence="5" type="ORF">DI556_16010</name>
</gene>
<dbReference type="InterPro" id="IPR018062">
    <property type="entry name" value="HTH_AraC-typ_CS"/>
</dbReference>
<sequence>MSYHHDFTGETEGIRPVVPVRWRQVGGLMGAFWEARGEAGGRGYYVSANPRISVFFADVSSIRVAHSDGRGARAERPLARAFYIPAGVPMWTSFTKTLVFSHLDLHLDLESAVRFLGPAVDRSAALDLVRRPAERAEAVELEGLARALAAEITRPARARSRVEPLAAALFAGLVAPGAADPGDGRLTPAQMRRITARFDAGGGRRLSVAEMSETVSLSGSWFSTVFKNTTGLTPSQWQLGRRVELARGLLAEGGASVAEIAHDLGFTDQAHFTRVFRRHAGETPAAWQRARRGG</sequence>
<dbReference type="InterPro" id="IPR018060">
    <property type="entry name" value="HTH_AraC"/>
</dbReference>
<dbReference type="PROSITE" id="PS00041">
    <property type="entry name" value="HTH_ARAC_FAMILY_1"/>
    <property type="match status" value="1"/>
</dbReference>
<keyword evidence="3" id="KW-0804">Transcription</keyword>
<dbReference type="InterPro" id="IPR020449">
    <property type="entry name" value="Tscrpt_reg_AraC-type_HTH"/>
</dbReference>
<dbReference type="InterPro" id="IPR050204">
    <property type="entry name" value="AraC_XylS_family_regulators"/>
</dbReference>
<dbReference type="SUPFAM" id="SSF46689">
    <property type="entry name" value="Homeodomain-like"/>
    <property type="match status" value="2"/>
</dbReference>
<name>A0A2W5N4G5_RHOSU</name>
<dbReference type="PROSITE" id="PS01124">
    <property type="entry name" value="HTH_ARAC_FAMILY_2"/>
    <property type="match status" value="1"/>
</dbReference>
<feature type="domain" description="HTH araC/xylS-type" evidence="4">
    <location>
        <begin position="192"/>
        <end position="290"/>
    </location>
</feature>
<dbReference type="GO" id="GO:0043565">
    <property type="term" value="F:sequence-specific DNA binding"/>
    <property type="evidence" value="ECO:0007669"/>
    <property type="project" value="InterPro"/>
</dbReference>
<protein>
    <submittedName>
        <fullName evidence="5">AraC family transcriptional regulator</fullName>
    </submittedName>
</protein>
<dbReference type="Proteomes" id="UP000249185">
    <property type="component" value="Unassembled WGS sequence"/>
</dbReference>
<reference evidence="5 6" key="1">
    <citation type="submission" date="2017-08" db="EMBL/GenBank/DDBJ databases">
        <title>Infants hospitalized years apart are colonized by the same room-sourced microbial strains.</title>
        <authorList>
            <person name="Brooks B."/>
            <person name="Olm M.R."/>
            <person name="Firek B.A."/>
            <person name="Baker R."/>
            <person name="Thomas B.C."/>
            <person name="Morowitz M.J."/>
            <person name="Banfield J.F."/>
        </authorList>
    </citation>
    <scope>NUCLEOTIDE SEQUENCE [LARGE SCALE GENOMIC DNA]</scope>
    <source>
        <strain evidence="5">S2_005_002_R2_34</strain>
    </source>
</reference>
<evidence type="ECO:0000313" key="5">
    <source>
        <dbReference type="EMBL" id="PZQ47994.1"/>
    </source>
</evidence>
<evidence type="ECO:0000256" key="3">
    <source>
        <dbReference type="ARBA" id="ARBA00023163"/>
    </source>
</evidence>
<dbReference type="AlphaFoldDB" id="A0A2W5N4G5"/>
<dbReference type="Gene3D" id="1.10.10.60">
    <property type="entry name" value="Homeodomain-like"/>
    <property type="match status" value="2"/>
</dbReference>
<dbReference type="EMBL" id="QFPW01000014">
    <property type="protein sequence ID" value="PZQ47994.1"/>
    <property type="molecule type" value="Genomic_DNA"/>
</dbReference>
<dbReference type="PANTHER" id="PTHR46796:SF14">
    <property type="entry name" value="TRANSCRIPTIONAL REGULATORY PROTEIN"/>
    <property type="match status" value="1"/>
</dbReference>
<evidence type="ECO:0000256" key="1">
    <source>
        <dbReference type="ARBA" id="ARBA00023015"/>
    </source>
</evidence>
<organism evidence="5 6">
    <name type="scientific">Rhodovulum sulfidophilum</name>
    <name type="common">Rhodobacter sulfidophilus</name>
    <dbReference type="NCBI Taxonomy" id="35806"/>
    <lineage>
        <taxon>Bacteria</taxon>
        <taxon>Pseudomonadati</taxon>
        <taxon>Pseudomonadota</taxon>
        <taxon>Alphaproteobacteria</taxon>
        <taxon>Rhodobacterales</taxon>
        <taxon>Paracoccaceae</taxon>
        <taxon>Rhodovulum</taxon>
    </lineage>
</organism>
<keyword evidence="1" id="KW-0805">Transcription regulation</keyword>
<dbReference type="GO" id="GO:0003700">
    <property type="term" value="F:DNA-binding transcription factor activity"/>
    <property type="evidence" value="ECO:0007669"/>
    <property type="project" value="InterPro"/>
</dbReference>
<dbReference type="SMART" id="SM00342">
    <property type="entry name" value="HTH_ARAC"/>
    <property type="match status" value="1"/>
</dbReference>
<evidence type="ECO:0000313" key="6">
    <source>
        <dbReference type="Proteomes" id="UP000249185"/>
    </source>
</evidence>
<evidence type="ECO:0000259" key="4">
    <source>
        <dbReference type="PROSITE" id="PS01124"/>
    </source>
</evidence>
<dbReference type="Pfam" id="PF12833">
    <property type="entry name" value="HTH_18"/>
    <property type="match status" value="1"/>
</dbReference>
<dbReference type="PRINTS" id="PR00032">
    <property type="entry name" value="HTHARAC"/>
</dbReference>